<keyword evidence="2" id="KW-0472">Membrane</keyword>
<dbReference type="OrthoDB" id="529995at2759"/>
<reference evidence="3 4" key="1">
    <citation type="journal article" date="2013" name="BMC Genomics">
        <title>Reconstruction of the lipid metabolism for the microalga Monoraphidium neglectum from its genome sequence reveals characteristics suitable for biofuel production.</title>
        <authorList>
            <person name="Bogen C."/>
            <person name="Al-Dilaimi A."/>
            <person name="Albersmeier A."/>
            <person name="Wichmann J."/>
            <person name="Grundmann M."/>
            <person name="Rupp O."/>
            <person name="Lauersen K.J."/>
            <person name="Blifernez-Klassen O."/>
            <person name="Kalinowski J."/>
            <person name="Goesmann A."/>
            <person name="Mussgnug J.H."/>
            <person name="Kruse O."/>
        </authorList>
    </citation>
    <scope>NUCLEOTIDE SEQUENCE [LARGE SCALE GENOMIC DNA]</scope>
    <source>
        <strain evidence="3 4">SAG 48.87</strain>
    </source>
</reference>
<feature type="transmembrane region" description="Helical" evidence="2">
    <location>
        <begin position="114"/>
        <end position="134"/>
    </location>
</feature>
<feature type="region of interest" description="Disordered" evidence="1">
    <location>
        <begin position="30"/>
        <end position="107"/>
    </location>
</feature>
<feature type="non-terminal residue" evidence="3">
    <location>
        <position position="150"/>
    </location>
</feature>
<dbReference type="KEGG" id="mng:MNEG_8218"/>
<feature type="compositionally biased region" description="Low complexity" evidence="1">
    <location>
        <begin position="43"/>
        <end position="58"/>
    </location>
</feature>
<keyword evidence="4" id="KW-1185">Reference proteome</keyword>
<accession>A0A0D2M902</accession>
<evidence type="ECO:0000313" key="4">
    <source>
        <dbReference type="Proteomes" id="UP000054498"/>
    </source>
</evidence>
<sequence length="150" mass="15994">MEHQAVVSVQQLSEAALPLVRLALALPDLTGPAPHPRTRTHAQSPQQQRCQRPQGNSQHDVSLGSDNQADAASPSGRRLPVAPFEPEDGGGFPQQHGLRPGAPSSSGRVSARQLAQLCAVYGAIAAHIFVMAYTDPLQDPSFVMLLLMFT</sequence>
<evidence type="ECO:0000256" key="1">
    <source>
        <dbReference type="SAM" id="MobiDB-lite"/>
    </source>
</evidence>
<name>A0A0D2M902_9CHLO</name>
<evidence type="ECO:0000313" key="3">
    <source>
        <dbReference type="EMBL" id="KIY99739.1"/>
    </source>
</evidence>
<organism evidence="3 4">
    <name type="scientific">Monoraphidium neglectum</name>
    <dbReference type="NCBI Taxonomy" id="145388"/>
    <lineage>
        <taxon>Eukaryota</taxon>
        <taxon>Viridiplantae</taxon>
        <taxon>Chlorophyta</taxon>
        <taxon>core chlorophytes</taxon>
        <taxon>Chlorophyceae</taxon>
        <taxon>CS clade</taxon>
        <taxon>Sphaeropleales</taxon>
        <taxon>Selenastraceae</taxon>
        <taxon>Monoraphidium</taxon>
    </lineage>
</organism>
<dbReference type="Proteomes" id="UP000054498">
    <property type="component" value="Unassembled WGS sequence"/>
</dbReference>
<protein>
    <submittedName>
        <fullName evidence="3">Uncharacterized protein</fullName>
    </submittedName>
</protein>
<keyword evidence="2" id="KW-0812">Transmembrane</keyword>
<proteinExistence type="predicted"/>
<dbReference type="EMBL" id="KK101756">
    <property type="protein sequence ID" value="KIY99739.1"/>
    <property type="molecule type" value="Genomic_DNA"/>
</dbReference>
<evidence type="ECO:0000256" key="2">
    <source>
        <dbReference type="SAM" id="Phobius"/>
    </source>
</evidence>
<keyword evidence="2" id="KW-1133">Transmembrane helix</keyword>
<dbReference type="RefSeq" id="XP_013898759.1">
    <property type="nucleotide sequence ID" value="XM_014043305.1"/>
</dbReference>
<dbReference type="GeneID" id="25741094"/>
<dbReference type="AlphaFoldDB" id="A0A0D2M902"/>
<gene>
    <name evidence="3" type="ORF">MNEG_8218</name>
</gene>